<keyword evidence="4" id="KW-1185">Reference proteome</keyword>
<evidence type="ECO:0000256" key="2">
    <source>
        <dbReference type="SAM" id="Phobius"/>
    </source>
</evidence>
<protein>
    <submittedName>
        <fullName evidence="3">Uncharacterized protein</fullName>
    </submittedName>
</protein>
<keyword evidence="2" id="KW-0472">Membrane</keyword>
<dbReference type="EMBL" id="JABFCS010000001">
    <property type="protein sequence ID" value="NNU43480.1"/>
    <property type="molecule type" value="Genomic_DNA"/>
</dbReference>
<keyword evidence="2" id="KW-0812">Transmembrane</keyword>
<gene>
    <name evidence="3" type="ORF">HK415_10400</name>
</gene>
<feature type="transmembrane region" description="Helical" evidence="2">
    <location>
        <begin position="12"/>
        <end position="31"/>
    </location>
</feature>
<sequence>MRVLTDPDHIVPLLLVVLAIAAAVVLWRLRARMVKRAALRRAAGYQLMDCLKAYTVWIDWHRDEPLLHQDPETLSIPASLKQAVELKDEHFPELAKLMLQLLQTHRELMKYLWEENILRMTHSTQRPHYADPRYHQLRDTQDAALDSLFVRCRQLIGDSNGEWRRTRSDFSFSSGMEGPSRPSTPN</sequence>
<evidence type="ECO:0000256" key="1">
    <source>
        <dbReference type="SAM" id="MobiDB-lite"/>
    </source>
</evidence>
<reference evidence="3 4" key="1">
    <citation type="submission" date="2020-05" db="EMBL/GenBank/DDBJ databases">
        <authorList>
            <person name="Khan S.A."/>
            <person name="Jeon C.O."/>
            <person name="Chun B.H."/>
        </authorList>
    </citation>
    <scope>NUCLEOTIDE SEQUENCE [LARGE SCALE GENOMIC DNA]</scope>
    <source>
        <strain evidence="3 4">B156</strain>
    </source>
</reference>
<name>A0A849K7J6_9BURK</name>
<accession>A0A849K7J6</accession>
<comment type="caution">
    <text evidence="3">The sequence shown here is derived from an EMBL/GenBank/DDBJ whole genome shotgun (WGS) entry which is preliminary data.</text>
</comment>
<reference evidence="3 4" key="2">
    <citation type="submission" date="2020-06" db="EMBL/GenBank/DDBJ databases">
        <title>Ramlibacter rhizophilus sp. nov., isolated from rhizosphere soil of national flower Mugunghwa from South Korea.</title>
        <authorList>
            <person name="Zheng-Fei Y."/>
            <person name="Huan T."/>
        </authorList>
    </citation>
    <scope>NUCLEOTIDE SEQUENCE [LARGE SCALE GENOMIC DNA]</scope>
    <source>
        <strain evidence="3 4">B156</strain>
    </source>
</reference>
<evidence type="ECO:0000313" key="3">
    <source>
        <dbReference type="EMBL" id="NNU43480.1"/>
    </source>
</evidence>
<evidence type="ECO:0000313" key="4">
    <source>
        <dbReference type="Proteomes" id="UP000552954"/>
    </source>
</evidence>
<dbReference type="Proteomes" id="UP000552954">
    <property type="component" value="Unassembled WGS sequence"/>
</dbReference>
<dbReference type="RefSeq" id="WP_171558731.1">
    <property type="nucleotide sequence ID" value="NZ_JABFCS010000001.1"/>
</dbReference>
<feature type="region of interest" description="Disordered" evidence="1">
    <location>
        <begin position="167"/>
        <end position="186"/>
    </location>
</feature>
<proteinExistence type="predicted"/>
<dbReference type="AlphaFoldDB" id="A0A849K7J6"/>
<keyword evidence="2" id="KW-1133">Transmembrane helix</keyword>
<organism evidence="3 4">
    <name type="scientific">Ramlibacter montanisoli</name>
    <dbReference type="NCBI Taxonomy" id="2732512"/>
    <lineage>
        <taxon>Bacteria</taxon>
        <taxon>Pseudomonadati</taxon>
        <taxon>Pseudomonadota</taxon>
        <taxon>Betaproteobacteria</taxon>
        <taxon>Burkholderiales</taxon>
        <taxon>Comamonadaceae</taxon>
        <taxon>Ramlibacter</taxon>
    </lineage>
</organism>